<proteinExistence type="predicted"/>
<keyword evidence="2" id="KW-1185">Reference proteome</keyword>
<reference evidence="1" key="1">
    <citation type="submission" date="2023-04" db="EMBL/GenBank/DDBJ databases">
        <title>A chromosome-level genome assembly of the parasitoid wasp Eretmocerus hayati.</title>
        <authorList>
            <person name="Zhong Y."/>
            <person name="Liu S."/>
            <person name="Liu Y."/>
        </authorList>
    </citation>
    <scope>NUCLEOTIDE SEQUENCE</scope>
    <source>
        <strain evidence="1">ZJU_SS_LIU_2023</strain>
    </source>
</reference>
<evidence type="ECO:0000313" key="2">
    <source>
        <dbReference type="Proteomes" id="UP001239111"/>
    </source>
</evidence>
<accession>A0ACC2PMA6</accession>
<dbReference type="Proteomes" id="UP001239111">
    <property type="component" value="Chromosome 1"/>
</dbReference>
<organism evidence="1 2">
    <name type="scientific">Eretmocerus hayati</name>
    <dbReference type="NCBI Taxonomy" id="131215"/>
    <lineage>
        <taxon>Eukaryota</taxon>
        <taxon>Metazoa</taxon>
        <taxon>Ecdysozoa</taxon>
        <taxon>Arthropoda</taxon>
        <taxon>Hexapoda</taxon>
        <taxon>Insecta</taxon>
        <taxon>Pterygota</taxon>
        <taxon>Neoptera</taxon>
        <taxon>Endopterygota</taxon>
        <taxon>Hymenoptera</taxon>
        <taxon>Apocrita</taxon>
        <taxon>Proctotrupomorpha</taxon>
        <taxon>Chalcidoidea</taxon>
        <taxon>Aphelinidae</taxon>
        <taxon>Aphelininae</taxon>
        <taxon>Eretmocerus</taxon>
    </lineage>
</organism>
<protein>
    <submittedName>
        <fullName evidence="1">Uncharacterized protein</fullName>
    </submittedName>
</protein>
<comment type="caution">
    <text evidence="1">The sequence shown here is derived from an EMBL/GenBank/DDBJ whole genome shotgun (WGS) entry which is preliminary data.</text>
</comment>
<evidence type="ECO:0000313" key="1">
    <source>
        <dbReference type="EMBL" id="KAJ8683719.1"/>
    </source>
</evidence>
<name>A0ACC2PMA6_9HYME</name>
<sequence length="583" mass="66238">MWSSEDESSDGSPSDNQPNDLYNYKSSDNPNDKKLNNENCENVSDHSLGKISSDVNSNSLNWDEDEESNEGQSSISSDNESVYGTSDFSDEGPSDQEDSLFYYEFGECNLNDSDVELMKAIKSKCLASVLKSIEEGADVNHKYSHGPPLFYAIRRNSDTIVSALLEAGANPNLLHNYKSPLLLAVSKLKCETIKPLLEAGADVNFHYPWGQKNKSILHNALIGHNTATIKLLLDHGADVHAKDNQGESVLCYASSHRSPTRYPAFDDRECVDVLKLLIERGAQILKDGPNGEDQSFKVILSRGTLNCLKLFLANGTKLENYRYRPVLHLMYRNPQKETIEFVLKTNIFDIEMKSDAGRTVLQQAVKDYINPDRLDLWLRYGANPNSFNVSGRTALHIALRSCRSKNVKYLLESGARLSIEILRQAGSLRSFYHKDICIKLFVAHLALIEGQDLDFDSDASELIDLYNSQLLYKTCKEEVRLLKQTTIYGQFTYYDILFSENVYQITGIELVRTSFKDCTLLSSKFPTYGKRIYRRFSRLQEKLGAFKGLSRLLVEFDQDVFRHIYHNILQNLRRVDLENLSRV</sequence>
<gene>
    <name evidence="1" type="ORF">QAD02_019511</name>
</gene>
<dbReference type="EMBL" id="CM056741">
    <property type="protein sequence ID" value="KAJ8683719.1"/>
    <property type="molecule type" value="Genomic_DNA"/>
</dbReference>